<accession>A0A8J9UVU7</accession>
<sequence length="189" mass="22723">MRCEFPMLTRCCFCLPLRLSLMVWAYIKTISSAVLLSYLVFIVIDECTRLCRIHSIYLYLFYIPICSMLTMDIIFHIIFIISAHKKEHRKMRLFYRYSIFSLMIYISGLIFSISLLFIDSRYFIYAYFFGFFHIAIFLWIIVIQIYVLILVRSEVVKLKRNMNFEFVNHAAEPGAVKEDLRNVEEVQYY</sequence>
<name>A0A8J9UVU7_9NEOP</name>
<organism evidence="2 3">
    <name type="scientific">Brenthis ino</name>
    <name type="common">lesser marbled fritillary</name>
    <dbReference type="NCBI Taxonomy" id="405034"/>
    <lineage>
        <taxon>Eukaryota</taxon>
        <taxon>Metazoa</taxon>
        <taxon>Ecdysozoa</taxon>
        <taxon>Arthropoda</taxon>
        <taxon>Hexapoda</taxon>
        <taxon>Insecta</taxon>
        <taxon>Pterygota</taxon>
        <taxon>Neoptera</taxon>
        <taxon>Endopterygota</taxon>
        <taxon>Lepidoptera</taxon>
        <taxon>Glossata</taxon>
        <taxon>Ditrysia</taxon>
        <taxon>Papilionoidea</taxon>
        <taxon>Nymphalidae</taxon>
        <taxon>Heliconiinae</taxon>
        <taxon>Argynnini</taxon>
        <taxon>Brenthis</taxon>
    </lineage>
</organism>
<reference evidence="2" key="1">
    <citation type="submission" date="2021-12" db="EMBL/GenBank/DDBJ databases">
        <authorList>
            <person name="Martin H S."/>
        </authorList>
    </citation>
    <scope>NUCLEOTIDE SEQUENCE</scope>
</reference>
<feature type="transmembrane region" description="Helical" evidence="1">
    <location>
        <begin position="124"/>
        <end position="151"/>
    </location>
</feature>
<feature type="transmembrane region" description="Helical" evidence="1">
    <location>
        <begin position="21"/>
        <end position="44"/>
    </location>
</feature>
<keyword evidence="3" id="KW-1185">Reference proteome</keyword>
<dbReference type="OrthoDB" id="7461624at2759"/>
<keyword evidence="1" id="KW-1133">Transmembrane helix</keyword>
<protein>
    <submittedName>
        <fullName evidence="2">Uncharacterized protein</fullName>
    </submittedName>
</protein>
<evidence type="ECO:0000313" key="3">
    <source>
        <dbReference type="Proteomes" id="UP000838878"/>
    </source>
</evidence>
<feature type="non-terminal residue" evidence="2">
    <location>
        <position position="189"/>
    </location>
</feature>
<feature type="transmembrane region" description="Helical" evidence="1">
    <location>
        <begin position="93"/>
        <end position="118"/>
    </location>
</feature>
<proteinExistence type="predicted"/>
<evidence type="ECO:0000313" key="2">
    <source>
        <dbReference type="EMBL" id="CAH0726742.1"/>
    </source>
</evidence>
<dbReference type="AlphaFoldDB" id="A0A8J9UVU7"/>
<gene>
    <name evidence="2" type="ORF">BINO364_LOCUS12170</name>
</gene>
<keyword evidence="1" id="KW-0812">Transmembrane</keyword>
<evidence type="ECO:0000256" key="1">
    <source>
        <dbReference type="SAM" id="Phobius"/>
    </source>
</evidence>
<feature type="transmembrane region" description="Helical" evidence="1">
    <location>
        <begin position="56"/>
        <end position="81"/>
    </location>
</feature>
<dbReference type="EMBL" id="OV170226">
    <property type="protein sequence ID" value="CAH0726742.1"/>
    <property type="molecule type" value="Genomic_DNA"/>
</dbReference>
<dbReference type="Proteomes" id="UP000838878">
    <property type="component" value="Chromosome 6"/>
</dbReference>
<keyword evidence="1" id="KW-0472">Membrane</keyword>